<keyword evidence="1" id="KW-0812">Transmembrane</keyword>
<feature type="transmembrane region" description="Helical" evidence="1">
    <location>
        <begin position="67"/>
        <end position="87"/>
    </location>
</feature>
<evidence type="ECO:0000313" key="2">
    <source>
        <dbReference type="EMBL" id="CAE2270277.1"/>
    </source>
</evidence>
<name>A0A7S4N7R0_9STRA</name>
<keyword evidence="1" id="KW-0472">Membrane</keyword>
<evidence type="ECO:0000256" key="1">
    <source>
        <dbReference type="SAM" id="Phobius"/>
    </source>
</evidence>
<sequence length="212" mass="23958">MALESHNVVGRFLITNRKALVPDACIGECPPEELEDYVVLRDWRAFSVDANKSIAEWKVLNRKKNSLGWPMLFLATICFLGSAFAYAYTTLAFALLVLFVAIVCFIAGSWFLFSGSKAERSARSDLKSVLDWHSEDREGVSFELEKKRVEGTWLPVYLYFIKVTAEIDPNHIESSPLHQAVDLDSSLSVEIDVESSMKDPLLRSCSEIKERD</sequence>
<feature type="transmembrane region" description="Helical" evidence="1">
    <location>
        <begin position="93"/>
        <end position="113"/>
    </location>
</feature>
<dbReference type="AlphaFoldDB" id="A0A7S4N7R0"/>
<gene>
    <name evidence="2" type="ORF">OAUR00152_LOCUS31579</name>
</gene>
<accession>A0A7S4N7R0</accession>
<organism evidence="2">
    <name type="scientific">Odontella aurita</name>
    <dbReference type="NCBI Taxonomy" id="265563"/>
    <lineage>
        <taxon>Eukaryota</taxon>
        <taxon>Sar</taxon>
        <taxon>Stramenopiles</taxon>
        <taxon>Ochrophyta</taxon>
        <taxon>Bacillariophyta</taxon>
        <taxon>Mediophyceae</taxon>
        <taxon>Biddulphiophycidae</taxon>
        <taxon>Eupodiscales</taxon>
        <taxon>Odontellaceae</taxon>
        <taxon>Odontella</taxon>
    </lineage>
</organism>
<dbReference type="EMBL" id="HBKQ01045820">
    <property type="protein sequence ID" value="CAE2270277.1"/>
    <property type="molecule type" value="Transcribed_RNA"/>
</dbReference>
<reference evidence="2" key="1">
    <citation type="submission" date="2021-01" db="EMBL/GenBank/DDBJ databases">
        <authorList>
            <person name="Corre E."/>
            <person name="Pelletier E."/>
            <person name="Niang G."/>
            <person name="Scheremetjew M."/>
            <person name="Finn R."/>
            <person name="Kale V."/>
            <person name="Holt S."/>
            <person name="Cochrane G."/>
            <person name="Meng A."/>
            <person name="Brown T."/>
            <person name="Cohen L."/>
        </authorList>
    </citation>
    <scope>NUCLEOTIDE SEQUENCE</scope>
    <source>
        <strain evidence="2">Isolate 1302-5</strain>
    </source>
</reference>
<keyword evidence="1" id="KW-1133">Transmembrane helix</keyword>
<proteinExistence type="predicted"/>
<protein>
    <submittedName>
        <fullName evidence="2">Uncharacterized protein</fullName>
    </submittedName>
</protein>